<evidence type="ECO:0000256" key="5">
    <source>
        <dbReference type="ARBA" id="ARBA00023136"/>
    </source>
</evidence>
<comment type="similarity">
    <text evidence="2 6">Belongs to the multi antimicrobial extrusion (MATE) (TC 2.A.66.1) family.</text>
</comment>
<feature type="transmembrane region" description="Helical" evidence="6">
    <location>
        <begin position="103"/>
        <end position="120"/>
    </location>
</feature>
<evidence type="ECO:0000256" key="2">
    <source>
        <dbReference type="ARBA" id="ARBA00010199"/>
    </source>
</evidence>
<sequence>MGSMETEPLLGLFSSVEETPRSNSKHGSNGELERILTDDTLPFLRRVGAALCVEFRLLFFLAAPAVVVYLINYVMSMSTQIFSGHLGNLELAASALGNNGIQVFAYGLMLGMGSAVETLCGQAYGARKFGMLGVYMQRSTVLLSLAGIVVTVIYAFSERILLFLGQSEEIAAAAALFVYGLIPQIFAYAANFPIQKFLQAQSIVTPSAYISAVTLGVHLLLSWVAVYKIGMGLLGASLVLSLSWWIIVIAQYVYIVYSPRCKTTWQGFTWQAFSGLSAFFKLSAASAVMLCLETWYFQIVVLLAGLLPHPELALDSLSICTTISGWVFMISVGFNAAASVRVGNELGAGNPKSASFSVVVVTAVSFMISVIAAVAVLVFRDVISYAFTEGEVVATAVSDLCPLLALSIVLNGIQPVLSGVAVGCGWQAFVAYVNVGCYYGVGLPLGSLLGFYFDFGAKGIWLGMLGGTAMQTVILIWVTFRTDWNKEVEEAAKRLSIWEDKKEPVLN</sequence>
<reference evidence="8" key="1">
    <citation type="journal article" date="2014" name="Nat. Genet.">
        <title>A reference genome for common bean and genome-wide analysis of dual domestications.</title>
        <authorList>
            <person name="Schmutz J."/>
            <person name="McClean P.E."/>
            <person name="Mamidi S."/>
            <person name="Wu G.A."/>
            <person name="Cannon S.B."/>
            <person name="Grimwood J."/>
            <person name="Jenkins J."/>
            <person name="Shu S."/>
            <person name="Song Q."/>
            <person name="Chavarro C."/>
            <person name="Torres-Torres M."/>
            <person name="Geffroy V."/>
            <person name="Moghaddam S.M."/>
            <person name="Gao D."/>
            <person name="Abernathy B."/>
            <person name="Barry K."/>
            <person name="Blair M."/>
            <person name="Brick M.A."/>
            <person name="Chovatia M."/>
            <person name="Gepts P."/>
            <person name="Goodstein D.M."/>
            <person name="Gonzales M."/>
            <person name="Hellsten U."/>
            <person name="Hyten D.L."/>
            <person name="Jia G."/>
            <person name="Kelly J.D."/>
            <person name="Kudrna D."/>
            <person name="Lee R."/>
            <person name="Richard M.M."/>
            <person name="Miklas P.N."/>
            <person name="Osorno J.M."/>
            <person name="Rodrigues J."/>
            <person name="Thareau V."/>
            <person name="Urrea C.A."/>
            <person name="Wang M."/>
            <person name="Yu Y."/>
            <person name="Zhang M."/>
            <person name="Wing R.A."/>
            <person name="Cregan P.B."/>
            <person name="Rokhsar D.S."/>
            <person name="Jackson S.A."/>
        </authorList>
    </citation>
    <scope>NUCLEOTIDE SEQUENCE [LARGE SCALE GENOMIC DNA]</scope>
    <source>
        <strain evidence="8">cv. G19833</strain>
    </source>
</reference>
<feature type="transmembrane region" description="Helical" evidence="6">
    <location>
        <begin position="459"/>
        <end position="480"/>
    </location>
</feature>
<dbReference type="GO" id="GO:1990961">
    <property type="term" value="P:xenobiotic detoxification by transmembrane export across the plasma membrane"/>
    <property type="evidence" value="ECO:0007669"/>
    <property type="project" value="InterPro"/>
</dbReference>
<gene>
    <name evidence="7" type="ORF">PHAVU_005G115000g</name>
</gene>
<feature type="transmembrane region" description="Helical" evidence="6">
    <location>
        <begin position="392"/>
        <end position="417"/>
    </location>
</feature>
<feature type="transmembrane region" description="Helical" evidence="6">
    <location>
        <begin position="358"/>
        <end position="380"/>
    </location>
</feature>
<feature type="transmembrane region" description="Helical" evidence="6">
    <location>
        <begin position="141"/>
        <end position="164"/>
    </location>
</feature>
<evidence type="ECO:0000313" key="8">
    <source>
        <dbReference type="Proteomes" id="UP000000226"/>
    </source>
</evidence>
<evidence type="ECO:0000313" key="7">
    <source>
        <dbReference type="EMBL" id="ESW21966.1"/>
    </source>
</evidence>
<dbReference type="OrthoDB" id="2126698at2759"/>
<dbReference type="CDD" id="cd13132">
    <property type="entry name" value="MATE_eukaryotic"/>
    <property type="match status" value="1"/>
</dbReference>
<feature type="transmembrane region" description="Helical" evidence="6">
    <location>
        <begin position="316"/>
        <end position="337"/>
    </location>
</feature>
<dbReference type="PANTHER" id="PTHR11206">
    <property type="entry name" value="MULTIDRUG RESISTANCE PROTEIN"/>
    <property type="match status" value="1"/>
</dbReference>
<evidence type="ECO:0000256" key="4">
    <source>
        <dbReference type="ARBA" id="ARBA00022989"/>
    </source>
</evidence>
<feature type="transmembrane region" description="Helical" evidence="6">
    <location>
        <begin position="429"/>
        <end position="453"/>
    </location>
</feature>
<dbReference type="InterPro" id="IPR002528">
    <property type="entry name" value="MATE_fam"/>
</dbReference>
<dbReference type="Gramene" id="ESW21966">
    <property type="protein sequence ID" value="ESW21966"/>
    <property type="gene ID" value="PHAVU_005G115000g"/>
</dbReference>
<dbReference type="SMR" id="V7BZ94"/>
<protein>
    <recommendedName>
        <fullName evidence="6">Protein DETOXIFICATION</fullName>
    </recommendedName>
    <alternativeName>
        <fullName evidence="6">Multidrug and toxic compound extrusion protein</fullName>
    </alternativeName>
</protein>
<dbReference type="InterPro" id="IPR045069">
    <property type="entry name" value="MATE_euk"/>
</dbReference>
<name>V7BZ94_PHAVU</name>
<evidence type="ECO:0000256" key="6">
    <source>
        <dbReference type="RuleBase" id="RU004914"/>
    </source>
</evidence>
<feature type="transmembrane region" description="Helical" evidence="6">
    <location>
        <begin position="55"/>
        <end position="75"/>
    </location>
</feature>
<evidence type="ECO:0000256" key="1">
    <source>
        <dbReference type="ARBA" id="ARBA00004141"/>
    </source>
</evidence>
<comment type="subcellular location">
    <subcellularLocation>
        <location evidence="1">Membrane</location>
        <topology evidence="1">Multi-pass membrane protein</topology>
    </subcellularLocation>
</comment>
<keyword evidence="3 6" id="KW-0812">Transmembrane</keyword>
<keyword evidence="5 6" id="KW-0472">Membrane</keyword>
<evidence type="ECO:0000256" key="3">
    <source>
        <dbReference type="ARBA" id="ARBA00022692"/>
    </source>
</evidence>
<dbReference type="GO" id="GO:0042910">
    <property type="term" value="F:xenobiotic transmembrane transporter activity"/>
    <property type="evidence" value="ECO:0007669"/>
    <property type="project" value="InterPro"/>
</dbReference>
<proteinExistence type="inferred from homology"/>
<dbReference type="GO" id="GO:0015297">
    <property type="term" value="F:antiporter activity"/>
    <property type="evidence" value="ECO:0007669"/>
    <property type="project" value="InterPro"/>
</dbReference>
<feature type="transmembrane region" description="Helical" evidence="6">
    <location>
        <begin position="232"/>
        <end position="257"/>
    </location>
</feature>
<dbReference type="OMA" id="LAWITFR"/>
<feature type="transmembrane region" description="Helical" evidence="6">
    <location>
        <begin position="278"/>
        <end position="304"/>
    </location>
</feature>
<organism evidence="7 8">
    <name type="scientific">Phaseolus vulgaris</name>
    <name type="common">Kidney bean</name>
    <name type="synonym">French bean</name>
    <dbReference type="NCBI Taxonomy" id="3885"/>
    <lineage>
        <taxon>Eukaryota</taxon>
        <taxon>Viridiplantae</taxon>
        <taxon>Streptophyta</taxon>
        <taxon>Embryophyta</taxon>
        <taxon>Tracheophyta</taxon>
        <taxon>Spermatophyta</taxon>
        <taxon>Magnoliopsida</taxon>
        <taxon>eudicotyledons</taxon>
        <taxon>Gunneridae</taxon>
        <taxon>Pentapetalae</taxon>
        <taxon>rosids</taxon>
        <taxon>fabids</taxon>
        <taxon>Fabales</taxon>
        <taxon>Fabaceae</taxon>
        <taxon>Papilionoideae</taxon>
        <taxon>50 kb inversion clade</taxon>
        <taxon>NPAAA clade</taxon>
        <taxon>indigoferoid/millettioid clade</taxon>
        <taxon>Phaseoleae</taxon>
        <taxon>Phaseolus</taxon>
    </lineage>
</organism>
<dbReference type="NCBIfam" id="TIGR00797">
    <property type="entry name" value="matE"/>
    <property type="match status" value="1"/>
</dbReference>
<dbReference type="eggNOG" id="KOG1347">
    <property type="taxonomic scope" value="Eukaryota"/>
</dbReference>
<dbReference type="Proteomes" id="UP000000226">
    <property type="component" value="Chromosome 5"/>
</dbReference>
<feature type="transmembrane region" description="Helical" evidence="6">
    <location>
        <begin position="203"/>
        <end position="226"/>
    </location>
</feature>
<dbReference type="EMBL" id="CM002292">
    <property type="protein sequence ID" value="ESW21966.1"/>
    <property type="molecule type" value="Genomic_DNA"/>
</dbReference>
<feature type="transmembrane region" description="Helical" evidence="6">
    <location>
        <begin position="170"/>
        <end position="191"/>
    </location>
</feature>
<keyword evidence="4 6" id="KW-1133">Transmembrane helix</keyword>
<dbReference type="Pfam" id="PF01554">
    <property type="entry name" value="MatE"/>
    <property type="match status" value="2"/>
</dbReference>
<dbReference type="AlphaFoldDB" id="V7BZ94"/>
<dbReference type="GO" id="GO:0016020">
    <property type="term" value="C:membrane"/>
    <property type="evidence" value="ECO:0007669"/>
    <property type="project" value="UniProtKB-SubCell"/>
</dbReference>
<keyword evidence="8" id="KW-1185">Reference proteome</keyword>
<accession>V7BZ94</accession>